<evidence type="ECO:0000256" key="4">
    <source>
        <dbReference type="SAM" id="SignalP"/>
    </source>
</evidence>
<feature type="signal peptide" evidence="4">
    <location>
        <begin position="1"/>
        <end position="22"/>
    </location>
</feature>
<dbReference type="InterPro" id="IPR015168">
    <property type="entry name" value="SsuA/THI5"/>
</dbReference>
<dbReference type="SUPFAM" id="SSF53850">
    <property type="entry name" value="Periplasmic binding protein-like II"/>
    <property type="match status" value="1"/>
</dbReference>
<keyword evidence="7" id="KW-1185">Reference proteome</keyword>
<evidence type="ECO:0000259" key="5">
    <source>
        <dbReference type="Pfam" id="PF09084"/>
    </source>
</evidence>
<evidence type="ECO:0000256" key="1">
    <source>
        <dbReference type="ARBA" id="ARBA00004418"/>
    </source>
</evidence>
<protein>
    <submittedName>
        <fullName evidence="6">ABC transporter substrate-binding protein</fullName>
    </submittedName>
</protein>
<feature type="domain" description="SsuA/THI5-like" evidence="5">
    <location>
        <begin position="43"/>
        <end position="253"/>
    </location>
</feature>
<comment type="similarity">
    <text evidence="2">Belongs to the bacterial solute-binding protein SsuA/TauA family.</text>
</comment>
<dbReference type="EMBL" id="JANUGW010000004">
    <property type="protein sequence ID" value="MCS0581556.1"/>
    <property type="molecule type" value="Genomic_DNA"/>
</dbReference>
<dbReference type="Pfam" id="PF09084">
    <property type="entry name" value="NMT1"/>
    <property type="match status" value="1"/>
</dbReference>
<reference evidence="6 7" key="1">
    <citation type="submission" date="2022-08" db="EMBL/GenBank/DDBJ databases">
        <title>Reclassification of Massilia species as members of the genera Telluria, Duganella, Pseudoduganella, Mokoshia gen. nov. and Zemynaea gen. nov. using orthogonal and non-orthogonal genome-based approaches.</title>
        <authorList>
            <person name="Bowman J.P."/>
        </authorList>
    </citation>
    <scope>NUCLEOTIDE SEQUENCE [LARGE SCALE GENOMIC DNA]</scope>
    <source>
        <strain evidence="6 7">JCM 31316</strain>
    </source>
</reference>
<keyword evidence="3 4" id="KW-0732">Signal</keyword>
<sequence length="331" mass="35049">MNVPYKTLAAITFALLAGQASAAEKITIMVGGMEKQIYLPAKLAEQLGYLKETGLDIELLSEPAGVNAETEMLSGAAQGVVGFYDHTIDLQARGKMVESVVQFSQAPGEVILVSKAASARIKSPADFKGKTLGVTGLGSSTNFLTQYLAARAGVKYSEFTTLPVGAGSTFIAAMGQGKIDAGMTTEPTIARLVSTNAASVLVDLRSLKSTVAALGGPYPAASLYMQTSWVNSHKEQVQKIVTAFVKTLRYINTHSAKEIAEKLPPEYYAGNKQLYIDALESGKQMFTPDGVMPAEGPATVLKVLATFDKAVEGKTINLSSTYTTEFVKAAK</sequence>
<dbReference type="Proteomes" id="UP001204151">
    <property type="component" value="Unassembled WGS sequence"/>
</dbReference>
<evidence type="ECO:0000313" key="6">
    <source>
        <dbReference type="EMBL" id="MCS0581556.1"/>
    </source>
</evidence>
<dbReference type="Gene3D" id="3.40.190.10">
    <property type="entry name" value="Periplasmic binding protein-like II"/>
    <property type="match status" value="2"/>
</dbReference>
<comment type="subcellular location">
    <subcellularLocation>
        <location evidence="1">Periplasm</location>
    </subcellularLocation>
</comment>
<gene>
    <name evidence="6" type="ORF">NX784_08125</name>
</gene>
<evidence type="ECO:0000256" key="3">
    <source>
        <dbReference type="ARBA" id="ARBA00022729"/>
    </source>
</evidence>
<dbReference type="PANTHER" id="PTHR30024">
    <property type="entry name" value="ALIPHATIC SULFONATES-BINDING PROTEIN-RELATED"/>
    <property type="match status" value="1"/>
</dbReference>
<comment type="caution">
    <text evidence="6">The sequence shown here is derived from an EMBL/GenBank/DDBJ whole genome shotgun (WGS) entry which is preliminary data.</text>
</comment>
<accession>A0ABT1ZNQ8</accession>
<dbReference type="PANTHER" id="PTHR30024:SF47">
    <property type="entry name" value="TAURINE-BINDING PERIPLASMIC PROTEIN"/>
    <property type="match status" value="1"/>
</dbReference>
<organism evidence="6 7">
    <name type="scientific">Massilia pinisoli</name>
    <dbReference type="NCBI Taxonomy" id="1772194"/>
    <lineage>
        <taxon>Bacteria</taxon>
        <taxon>Pseudomonadati</taxon>
        <taxon>Pseudomonadota</taxon>
        <taxon>Betaproteobacteria</taxon>
        <taxon>Burkholderiales</taxon>
        <taxon>Oxalobacteraceae</taxon>
        <taxon>Telluria group</taxon>
        <taxon>Massilia</taxon>
    </lineage>
</organism>
<name>A0ABT1ZNQ8_9BURK</name>
<evidence type="ECO:0000313" key="7">
    <source>
        <dbReference type="Proteomes" id="UP001204151"/>
    </source>
</evidence>
<evidence type="ECO:0000256" key="2">
    <source>
        <dbReference type="ARBA" id="ARBA00010742"/>
    </source>
</evidence>
<feature type="chain" id="PRO_5046349580" evidence="4">
    <location>
        <begin position="23"/>
        <end position="331"/>
    </location>
</feature>
<proteinExistence type="inferred from homology"/>
<dbReference type="RefSeq" id="WP_258816146.1">
    <property type="nucleotide sequence ID" value="NZ_JANUGW010000004.1"/>
</dbReference>